<gene>
    <name evidence="8" type="ORF">BpHYR1_003724</name>
</gene>
<evidence type="ECO:0000256" key="3">
    <source>
        <dbReference type="ARBA" id="ARBA00022837"/>
    </source>
</evidence>
<dbReference type="GO" id="GO:0005216">
    <property type="term" value="F:monoatomic ion channel activity"/>
    <property type="evidence" value="ECO:0007669"/>
    <property type="project" value="InterPro"/>
</dbReference>
<dbReference type="Pfam" id="PF00520">
    <property type="entry name" value="Ion_trans"/>
    <property type="match status" value="2"/>
</dbReference>
<dbReference type="InterPro" id="IPR018247">
    <property type="entry name" value="EF_Hand_1_Ca_BS"/>
</dbReference>
<dbReference type="SUPFAM" id="SSF81324">
    <property type="entry name" value="Voltage-gated potassium channels"/>
    <property type="match status" value="2"/>
</dbReference>
<feature type="transmembrane region" description="Helical" evidence="6">
    <location>
        <begin position="461"/>
        <end position="478"/>
    </location>
</feature>
<dbReference type="PANTHER" id="PTHR46726:SF1">
    <property type="entry name" value="TWO-PORE CALCIUM CHANNEL 3"/>
    <property type="match status" value="1"/>
</dbReference>
<feature type="transmembrane region" description="Helical" evidence="6">
    <location>
        <begin position="490"/>
        <end position="511"/>
    </location>
</feature>
<dbReference type="PROSITE" id="PS50222">
    <property type="entry name" value="EF_HAND_2"/>
    <property type="match status" value="1"/>
</dbReference>
<evidence type="ECO:0000313" key="9">
    <source>
        <dbReference type="Proteomes" id="UP000276133"/>
    </source>
</evidence>
<feature type="transmembrane region" description="Helical" evidence="6">
    <location>
        <begin position="192"/>
        <end position="214"/>
    </location>
</feature>
<feature type="transmembrane region" description="Helical" evidence="6">
    <location>
        <begin position="653"/>
        <end position="675"/>
    </location>
</feature>
<dbReference type="Gene3D" id="1.10.238.10">
    <property type="entry name" value="EF-hand"/>
    <property type="match status" value="1"/>
</dbReference>
<feature type="transmembrane region" description="Helical" evidence="6">
    <location>
        <begin position="549"/>
        <end position="574"/>
    </location>
</feature>
<dbReference type="InterPro" id="IPR002048">
    <property type="entry name" value="EF_hand_dom"/>
</dbReference>
<evidence type="ECO:0000256" key="2">
    <source>
        <dbReference type="ARBA" id="ARBA00022692"/>
    </source>
</evidence>
<evidence type="ECO:0000259" key="7">
    <source>
        <dbReference type="PROSITE" id="PS50222"/>
    </source>
</evidence>
<dbReference type="SUPFAM" id="SSF47473">
    <property type="entry name" value="EF-hand"/>
    <property type="match status" value="1"/>
</dbReference>
<dbReference type="Gene3D" id="1.10.287.70">
    <property type="match status" value="2"/>
</dbReference>
<accession>A0A3M7QTU5</accession>
<keyword evidence="5 6" id="KW-0472">Membrane</keyword>
<dbReference type="SMART" id="SM00054">
    <property type="entry name" value="EFh"/>
    <property type="match status" value="1"/>
</dbReference>
<keyword evidence="3" id="KW-0106">Calcium</keyword>
<feature type="transmembrane region" description="Helical" evidence="6">
    <location>
        <begin position="616"/>
        <end position="632"/>
    </location>
</feature>
<feature type="transmembrane region" description="Helical" evidence="6">
    <location>
        <begin position="130"/>
        <end position="150"/>
    </location>
</feature>
<dbReference type="STRING" id="10195.A0A3M7QTU5"/>
<comment type="caution">
    <text evidence="8">The sequence shown here is derived from an EMBL/GenBank/DDBJ whole genome shotgun (WGS) entry which is preliminary data.</text>
</comment>
<name>A0A3M7QTU5_BRAPC</name>
<dbReference type="Proteomes" id="UP000276133">
    <property type="component" value="Unassembled WGS sequence"/>
</dbReference>
<reference evidence="8 9" key="1">
    <citation type="journal article" date="2018" name="Sci. Rep.">
        <title>Genomic signatures of local adaptation to the degree of environmental predictability in rotifers.</title>
        <authorList>
            <person name="Franch-Gras L."/>
            <person name="Hahn C."/>
            <person name="Garcia-Roger E.M."/>
            <person name="Carmona M.J."/>
            <person name="Serra M."/>
            <person name="Gomez A."/>
        </authorList>
    </citation>
    <scope>NUCLEOTIDE SEQUENCE [LARGE SCALE GENOMIC DNA]</scope>
    <source>
        <strain evidence="8">HYR1</strain>
    </source>
</reference>
<evidence type="ECO:0000256" key="4">
    <source>
        <dbReference type="ARBA" id="ARBA00022989"/>
    </source>
</evidence>
<dbReference type="AlphaFoldDB" id="A0A3M7QTU5"/>
<evidence type="ECO:0000256" key="5">
    <source>
        <dbReference type="ARBA" id="ARBA00023136"/>
    </source>
</evidence>
<dbReference type="OrthoDB" id="10068803at2759"/>
<dbReference type="InterPro" id="IPR027359">
    <property type="entry name" value="Volt_channel_dom_sf"/>
</dbReference>
<evidence type="ECO:0000256" key="6">
    <source>
        <dbReference type="SAM" id="Phobius"/>
    </source>
</evidence>
<dbReference type="InterPro" id="IPR011992">
    <property type="entry name" value="EF-hand-dom_pair"/>
</dbReference>
<dbReference type="GO" id="GO:0016020">
    <property type="term" value="C:membrane"/>
    <property type="evidence" value="ECO:0007669"/>
    <property type="project" value="UniProtKB-SubCell"/>
</dbReference>
<feature type="transmembrane region" description="Helical" evidence="6">
    <location>
        <begin position="267"/>
        <end position="292"/>
    </location>
</feature>
<dbReference type="Pfam" id="PF13833">
    <property type="entry name" value="EF-hand_8"/>
    <property type="match status" value="1"/>
</dbReference>
<organism evidence="8 9">
    <name type="scientific">Brachionus plicatilis</name>
    <name type="common">Marine rotifer</name>
    <name type="synonym">Brachionus muelleri</name>
    <dbReference type="NCBI Taxonomy" id="10195"/>
    <lineage>
        <taxon>Eukaryota</taxon>
        <taxon>Metazoa</taxon>
        <taxon>Spiralia</taxon>
        <taxon>Gnathifera</taxon>
        <taxon>Rotifera</taxon>
        <taxon>Eurotatoria</taxon>
        <taxon>Monogononta</taxon>
        <taxon>Pseudotrocha</taxon>
        <taxon>Ploima</taxon>
        <taxon>Brachionidae</taxon>
        <taxon>Brachionus</taxon>
    </lineage>
</organism>
<dbReference type="PANTHER" id="PTHR46726">
    <property type="entry name" value="TWO PORE CHANNEL 3"/>
    <property type="match status" value="1"/>
</dbReference>
<feature type="transmembrane region" description="Helical" evidence="6">
    <location>
        <begin position="437"/>
        <end position="455"/>
    </location>
</feature>
<dbReference type="GO" id="GO:0005509">
    <property type="term" value="F:calcium ion binding"/>
    <property type="evidence" value="ECO:0007669"/>
    <property type="project" value="InterPro"/>
</dbReference>
<keyword evidence="4 6" id="KW-1133">Transmembrane helix</keyword>
<dbReference type="PROSITE" id="PS00018">
    <property type="entry name" value="EF_HAND_1"/>
    <property type="match status" value="1"/>
</dbReference>
<evidence type="ECO:0000256" key="1">
    <source>
        <dbReference type="ARBA" id="ARBA00004141"/>
    </source>
</evidence>
<comment type="subcellular location">
    <subcellularLocation>
        <location evidence="1">Membrane</location>
        <topology evidence="1">Multi-pass membrane protein</topology>
    </subcellularLocation>
</comment>
<evidence type="ECO:0000313" key="8">
    <source>
        <dbReference type="EMBL" id="RNA14534.1"/>
    </source>
</evidence>
<keyword evidence="2 6" id="KW-0812">Transmembrane</keyword>
<dbReference type="EMBL" id="REGN01005162">
    <property type="protein sequence ID" value="RNA14534.1"/>
    <property type="molecule type" value="Genomic_DNA"/>
</dbReference>
<feature type="domain" description="EF-hand" evidence="7">
    <location>
        <begin position="367"/>
        <end position="402"/>
    </location>
</feature>
<keyword evidence="9" id="KW-1185">Reference proteome</keyword>
<sequence length="784" mass="91561">MAEIGNNNDQKAIQLESNPDHKWTKSSELDFLIASRLIKDSRDLENLIFGKTSSKLKAYESYLNPIVVSFVNIVIIIHLLLPLIEEPSFFQVDYKIPSFIELFCLLVYVFRWLQSLNFQIRSSFFKDKKNYISLITILAIYIDLSIYIILKGTGNNSIRFTRFLRVLLYVNMYEGKELRRAMRNVRKTIPDIINVFALFFVSLLIFSFVGWQLFRRKRDFNGKQLTYANGQDLYFQNFEDSLWDLYVAVTTANFPDVMMPAYNLNGAYVIFFLVFMLVNLYIFINIILATIYTNYKKHLKEEVRETIKLKRDKMEDAFNMVRIPIRLLDSEEKANINMDNEVIRSEHQCVITKGTFSRLMNLVNPKIKSHQINALFRILDFDNNGILSFKEFVHVADLLNIKMSEGQDRKTLFEIYIPRIYNGKWSTFIKKLVRHKIFQMFFDLMILFNIIFVIIDPNSGVEWFFLAGFMVEIMLKIYTDGIVEFIKKYWNIFDTIVILGGLIAGIVDALIPKSEDVKGGATEFFEIVLILRSLRLLKFVASINRFRTIITTIAMITPSLLTYAKLLMFIFYVFSMIGMEIFSKKINNDDIKDINCGSSNLNGTDFAKLNYCKNNFSSFLNSLVLLFELMVVNQWHILSKGFEKALNSKWTRLYFFSFHISCVIVSLNIFTAFIIEAFLLEYETEGDSDKSSSSKLEKRIIEQGLAFEDTEKNINTNEDKKISTMIKEFFKSIREIGIYSCSANQNNAKNELKFHTNSRDAKPVEILLQRMFYNEINISKDDLN</sequence>
<feature type="transmembrane region" description="Helical" evidence="6">
    <location>
        <begin position="62"/>
        <end position="84"/>
    </location>
</feature>
<dbReference type="Gene3D" id="1.20.120.350">
    <property type="entry name" value="Voltage-gated potassium channels. Chain C"/>
    <property type="match status" value="1"/>
</dbReference>
<dbReference type="InterPro" id="IPR005821">
    <property type="entry name" value="Ion_trans_dom"/>
</dbReference>
<protein>
    <submittedName>
        <fullName evidence="8">Two pore calcium channel 1-like</fullName>
    </submittedName>
</protein>
<proteinExistence type="predicted"/>